<dbReference type="InterPro" id="IPR036691">
    <property type="entry name" value="Endo/exonu/phosph_ase_sf"/>
</dbReference>
<evidence type="ECO:0000256" key="10">
    <source>
        <dbReference type="PIRSR" id="PIRSR604808-2"/>
    </source>
</evidence>
<keyword evidence="4 12" id="KW-0863">Zinc-finger</keyword>
<feature type="binding site" evidence="10">
    <location>
        <position position="199"/>
    </location>
    <ligand>
        <name>Mg(2+)</name>
        <dbReference type="ChEBI" id="CHEBI:18420"/>
        <label>1</label>
    </ligand>
</feature>
<evidence type="ECO:0000256" key="4">
    <source>
        <dbReference type="ARBA" id="ARBA00022771"/>
    </source>
</evidence>
<dbReference type="HOGENOM" id="CLU_010374_2_1_1"/>
<dbReference type="Pfam" id="PF03372">
    <property type="entry name" value="Exo_endo_phos"/>
    <property type="match status" value="1"/>
</dbReference>
<dbReference type="SUPFAM" id="SSF56219">
    <property type="entry name" value="DNase I-like"/>
    <property type="match status" value="1"/>
</dbReference>
<dbReference type="EMBL" id="KL142395">
    <property type="protein sequence ID" value="KDR70942.1"/>
    <property type="molecule type" value="Genomic_DNA"/>
</dbReference>
<dbReference type="PANTHER" id="PTHR22748">
    <property type="entry name" value="AP ENDONUCLEASE"/>
    <property type="match status" value="1"/>
</dbReference>
<feature type="site" description="Important for catalytic activity" evidence="11">
    <location>
        <position position="289"/>
    </location>
</feature>
<evidence type="ECO:0000256" key="2">
    <source>
        <dbReference type="ARBA" id="ARBA00013541"/>
    </source>
</evidence>
<feature type="site" description="Transition state stabilizer" evidence="11">
    <location>
        <position position="201"/>
    </location>
</feature>
<evidence type="ECO:0000256" key="5">
    <source>
        <dbReference type="ARBA" id="ARBA00022801"/>
    </source>
</evidence>
<dbReference type="InterPro" id="IPR004808">
    <property type="entry name" value="AP_endonuc_1"/>
</dbReference>
<name>A0A067SLT3_GALM3</name>
<feature type="binding site" evidence="10">
    <location>
        <position position="315"/>
    </location>
    <ligand>
        <name>Mg(2+)</name>
        <dbReference type="ChEBI" id="CHEBI:18420"/>
        <label>1</label>
    </ligand>
</feature>
<organism evidence="15 16">
    <name type="scientific">Galerina marginata (strain CBS 339.88)</name>
    <dbReference type="NCBI Taxonomy" id="685588"/>
    <lineage>
        <taxon>Eukaryota</taxon>
        <taxon>Fungi</taxon>
        <taxon>Dikarya</taxon>
        <taxon>Basidiomycota</taxon>
        <taxon>Agaricomycotina</taxon>
        <taxon>Agaricomycetes</taxon>
        <taxon>Agaricomycetidae</taxon>
        <taxon>Agaricales</taxon>
        <taxon>Agaricineae</taxon>
        <taxon>Strophariaceae</taxon>
        <taxon>Galerina</taxon>
    </lineage>
</organism>
<feature type="domain" description="GRF-type" evidence="14">
    <location>
        <begin position="598"/>
        <end position="659"/>
    </location>
</feature>
<feature type="compositionally biased region" description="Pro residues" evidence="13">
    <location>
        <begin position="115"/>
        <end position="126"/>
    </location>
</feature>
<evidence type="ECO:0000256" key="3">
    <source>
        <dbReference type="ARBA" id="ARBA00022723"/>
    </source>
</evidence>
<dbReference type="Proteomes" id="UP000027222">
    <property type="component" value="Unassembled WGS sequence"/>
</dbReference>
<dbReference type="InterPro" id="IPR010666">
    <property type="entry name" value="Znf_GRF"/>
</dbReference>
<dbReference type="AlphaFoldDB" id="A0A067SLT3"/>
<dbReference type="GO" id="GO:0003906">
    <property type="term" value="F:DNA-(apurinic or apyrimidinic site) endonuclease activity"/>
    <property type="evidence" value="ECO:0007669"/>
    <property type="project" value="TreeGrafter"/>
</dbReference>
<evidence type="ECO:0000313" key="15">
    <source>
        <dbReference type="EMBL" id="KDR70942.1"/>
    </source>
</evidence>
<evidence type="ECO:0000256" key="13">
    <source>
        <dbReference type="SAM" id="MobiDB-lite"/>
    </source>
</evidence>
<dbReference type="GO" id="GO:0008270">
    <property type="term" value="F:zinc ion binding"/>
    <property type="evidence" value="ECO:0007669"/>
    <property type="project" value="UniProtKB-KW"/>
</dbReference>
<feature type="binding site" evidence="10">
    <location>
        <position position="314"/>
    </location>
    <ligand>
        <name>Mg(2+)</name>
        <dbReference type="ChEBI" id="CHEBI:18420"/>
        <label>1</label>
    </ligand>
</feature>
<dbReference type="PROSITE" id="PS51435">
    <property type="entry name" value="AP_NUCLEASE_F1_4"/>
    <property type="match status" value="1"/>
</dbReference>
<keyword evidence="16" id="KW-1185">Reference proteome</keyword>
<feature type="active site" description="Proton donor/acceptor" evidence="9">
    <location>
        <position position="199"/>
    </location>
</feature>
<dbReference type="Gene3D" id="3.60.10.10">
    <property type="entry name" value="Endonuclease/exonuclease/phosphatase"/>
    <property type="match status" value="1"/>
</dbReference>
<feature type="region of interest" description="Disordered" evidence="13">
    <location>
        <begin position="374"/>
        <end position="550"/>
    </location>
</feature>
<dbReference type="PROSITE" id="PS51999">
    <property type="entry name" value="ZF_GRF"/>
    <property type="match status" value="1"/>
</dbReference>
<keyword evidence="3 10" id="KW-0479">Metal-binding</keyword>
<protein>
    <recommendedName>
        <fullName evidence="2">DNA-(apurinic or apyrimidinic site) endonuclease 2</fullName>
    </recommendedName>
</protein>
<dbReference type="GO" id="GO:0008081">
    <property type="term" value="F:phosphoric diester hydrolase activity"/>
    <property type="evidence" value="ECO:0007669"/>
    <property type="project" value="TreeGrafter"/>
</dbReference>
<dbReference type="CDD" id="cd09088">
    <property type="entry name" value="Ape2-like_AP-endo"/>
    <property type="match status" value="1"/>
</dbReference>
<feature type="compositionally biased region" description="Low complexity" evidence="13">
    <location>
        <begin position="383"/>
        <end position="403"/>
    </location>
</feature>
<keyword evidence="5" id="KW-0378">Hydrolase</keyword>
<evidence type="ECO:0000256" key="7">
    <source>
        <dbReference type="ARBA" id="ARBA00022842"/>
    </source>
</evidence>
<dbReference type="GO" id="GO:0008311">
    <property type="term" value="F:double-stranded DNA 3'-5' DNA exonuclease activity"/>
    <property type="evidence" value="ECO:0007669"/>
    <property type="project" value="TreeGrafter"/>
</dbReference>
<feature type="compositionally biased region" description="Low complexity" evidence="13">
    <location>
        <begin position="489"/>
        <end position="515"/>
    </location>
</feature>
<feature type="compositionally biased region" description="Pro residues" evidence="13">
    <location>
        <begin position="404"/>
        <end position="415"/>
    </location>
</feature>
<accession>A0A067SLT3</accession>
<evidence type="ECO:0000259" key="14">
    <source>
        <dbReference type="PROSITE" id="PS51999"/>
    </source>
</evidence>
<feature type="site" description="Interaction with DNA substrate" evidence="11">
    <location>
        <position position="315"/>
    </location>
</feature>
<dbReference type="STRING" id="685588.A0A067SLT3"/>
<evidence type="ECO:0000256" key="12">
    <source>
        <dbReference type="PROSITE-ProRule" id="PRU01343"/>
    </source>
</evidence>
<sequence>MRVVTWNINGVRTLPQYHPWNTLKTFDDILNHLEADILCFQEMKSSRQALPKPVAVPPSFDAFFSFPIRKTGYSGIGIYTRRSAVVALKAEEGLTGLIQPKPPFTTSERISSPDTYPPSTTPNPPIPEDEDEIDYKDLDSEGRAVVLDLGLFVLISVYCPNDGTGTEERGKFKMDYHRLLEARVTGLVREGREVMVVGDLNACAAVEDHCEGHLMVERGLAEGLKGEEGFWGVEYRRWIRDWLVRKTDEGTRGSMVDIVRQFWPERRGMYTCWNTKISARDTNYGTRIDFVLITPGLVPWIKAADIQPHIKGSDHCPVFVDLRDEIVNPDGSVTKLQDVLGARPTASGPAEPPRIAAKFWDEHKQKLLSTFFGKQAAPATTDTSSTQSVPSRSQSPKRASQPPVNGPPSSPPTMTPTPSASGSQPHSQSQTSTSHPFPSVHEPPNTNTSSSKRKLVPESPDTVSKKSKATSSQPPKKEKEKKAGQGTIASFFAAPKASSSKSSTSRTASSTSMAKSKAKGKAKADESTTIFIDPATDEPHCAAESQSTEVDEDADYRFALLLSQSDDALPTSQSSDKDHVEKKQIWNTLLAPTQAPLCTVHCEPAREFTVNKPGPNKGKRFFLCSRPVGPGYDRGRTVRLREQVDPQWKCDFFKWSSDARKEMTRNGNGSGSGIGS</sequence>
<feature type="active site" evidence="9">
    <location>
        <position position="158"/>
    </location>
</feature>
<keyword evidence="6" id="KW-0862">Zinc</keyword>
<dbReference type="OrthoDB" id="391817at2759"/>
<keyword evidence="7 10" id="KW-0460">Magnesium</keyword>
<evidence type="ECO:0000256" key="1">
    <source>
        <dbReference type="ARBA" id="ARBA00007092"/>
    </source>
</evidence>
<feature type="binding site" evidence="10">
    <location>
        <position position="42"/>
    </location>
    <ligand>
        <name>Mg(2+)</name>
        <dbReference type="ChEBI" id="CHEBI:18420"/>
        <label>1</label>
    </ligand>
</feature>
<evidence type="ECO:0000256" key="9">
    <source>
        <dbReference type="PIRSR" id="PIRSR604808-1"/>
    </source>
</evidence>
<evidence type="ECO:0000313" key="16">
    <source>
        <dbReference type="Proteomes" id="UP000027222"/>
    </source>
</evidence>
<dbReference type="GO" id="GO:0006284">
    <property type="term" value="P:base-excision repair"/>
    <property type="evidence" value="ECO:0007669"/>
    <property type="project" value="TreeGrafter"/>
</dbReference>
<evidence type="ECO:0000256" key="6">
    <source>
        <dbReference type="ARBA" id="ARBA00022833"/>
    </source>
</evidence>
<comment type="cofactor">
    <cofactor evidence="10">
        <name>Mg(2+)</name>
        <dbReference type="ChEBI" id="CHEBI:18420"/>
    </cofactor>
    <cofactor evidence="10">
        <name>Mn(2+)</name>
        <dbReference type="ChEBI" id="CHEBI:29035"/>
    </cofactor>
    <text evidence="10">Probably binds two magnesium or manganese ions per subunit.</text>
</comment>
<reference evidence="16" key="1">
    <citation type="journal article" date="2014" name="Proc. Natl. Acad. Sci. U.S.A.">
        <title>Extensive sampling of basidiomycete genomes demonstrates inadequacy of the white-rot/brown-rot paradigm for wood decay fungi.</title>
        <authorList>
            <person name="Riley R."/>
            <person name="Salamov A.A."/>
            <person name="Brown D.W."/>
            <person name="Nagy L.G."/>
            <person name="Floudas D."/>
            <person name="Held B.W."/>
            <person name="Levasseur A."/>
            <person name="Lombard V."/>
            <person name="Morin E."/>
            <person name="Otillar R."/>
            <person name="Lindquist E.A."/>
            <person name="Sun H."/>
            <person name="LaButti K.M."/>
            <person name="Schmutz J."/>
            <person name="Jabbour D."/>
            <person name="Luo H."/>
            <person name="Baker S.E."/>
            <person name="Pisabarro A.G."/>
            <person name="Walton J.D."/>
            <person name="Blanchette R.A."/>
            <person name="Henrissat B."/>
            <person name="Martin F."/>
            <person name="Cullen D."/>
            <person name="Hibbett D.S."/>
            <person name="Grigoriev I.V."/>
        </authorList>
    </citation>
    <scope>NUCLEOTIDE SEQUENCE [LARGE SCALE GENOMIC DNA]</scope>
    <source>
        <strain evidence="16">CBS 339.88</strain>
    </source>
</reference>
<feature type="binding site" evidence="10">
    <location>
        <position position="7"/>
    </location>
    <ligand>
        <name>Mg(2+)</name>
        <dbReference type="ChEBI" id="CHEBI:18420"/>
        <label>1</label>
    </ligand>
</feature>
<feature type="region of interest" description="Disordered" evidence="13">
    <location>
        <begin position="99"/>
        <end position="130"/>
    </location>
</feature>
<dbReference type="GO" id="GO:0005634">
    <property type="term" value="C:nucleus"/>
    <property type="evidence" value="ECO:0007669"/>
    <property type="project" value="TreeGrafter"/>
</dbReference>
<gene>
    <name evidence="15" type="ORF">GALMADRAFT_75643</name>
</gene>
<evidence type="ECO:0000256" key="8">
    <source>
        <dbReference type="ARBA" id="ARBA00023242"/>
    </source>
</evidence>
<feature type="compositionally biased region" description="Low complexity" evidence="13">
    <location>
        <begin position="416"/>
        <end position="439"/>
    </location>
</feature>
<feature type="active site" description="Proton acceptor" evidence="9">
    <location>
        <position position="315"/>
    </location>
</feature>
<evidence type="ECO:0000256" key="11">
    <source>
        <dbReference type="PIRSR" id="PIRSR604808-3"/>
    </source>
</evidence>
<comment type="similarity">
    <text evidence="1">Belongs to the DNA repair enzymes AP/ExoA family.</text>
</comment>
<feature type="binding site" evidence="10">
    <location>
        <position position="201"/>
    </location>
    <ligand>
        <name>Mg(2+)</name>
        <dbReference type="ChEBI" id="CHEBI:18420"/>
        <label>1</label>
    </ligand>
</feature>
<proteinExistence type="inferred from homology"/>
<dbReference type="PANTHER" id="PTHR22748:SF4">
    <property type="entry name" value="DNA-(APURINIC OR APYRIMIDINIC SITE) ENDONUCLEASE 2"/>
    <property type="match status" value="1"/>
</dbReference>
<keyword evidence="8" id="KW-0539">Nucleus</keyword>
<keyword evidence="10" id="KW-0464">Manganese</keyword>
<dbReference type="InterPro" id="IPR005135">
    <property type="entry name" value="Endo/exonuclease/phosphatase"/>
</dbReference>